<comment type="caution">
    <text evidence="2">The sequence shown here is derived from an EMBL/GenBank/DDBJ whole genome shotgun (WGS) entry which is preliminary data.</text>
</comment>
<dbReference type="InterPro" id="IPR032584">
    <property type="entry name" value="DUF4913"/>
</dbReference>
<dbReference type="Proteomes" id="UP000571817">
    <property type="component" value="Unassembled WGS sequence"/>
</dbReference>
<keyword evidence="3" id="KW-1185">Reference proteome</keyword>
<dbReference type="Pfam" id="PF16259">
    <property type="entry name" value="DUF4913"/>
    <property type="match status" value="1"/>
</dbReference>
<sequence>MNRVDGPKGAGRTAGSGVVTPLHRDEPEVSEHVVVTDKQQGPPPRQFAGVDEFVDRFVLPQWRYRLDTEDVRWCARWWEHTAAMGRLEALWEAFEVMRLDDAPSMSIWYRDHFDVHMSVLTQRDGVFHRCSAERGIHEQPRLWPHEQVPPGLLSTDTTGGNDE</sequence>
<evidence type="ECO:0000313" key="2">
    <source>
        <dbReference type="EMBL" id="NYJ76543.1"/>
    </source>
</evidence>
<name>A0A853DKH8_9MICO</name>
<organism evidence="2 3">
    <name type="scientific">Allobranchiibius huperziae</name>
    <dbReference type="NCBI Taxonomy" id="1874116"/>
    <lineage>
        <taxon>Bacteria</taxon>
        <taxon>Bacillati</taxon>
        <taxon>Actinomycetota</taxon>
        <taxon>Actinomycetes</taxon>
        <taxon>Micrococcales</taxon>
        <taxon>Dermacoccaceae</taxon>
        <taxon>Allobranchiibius</taxon>
    </lineage>
</organism>
<evidence type="ECO:0000256" key="1">
    <source>
        <dbReference type="SAM" id="MobiDB-lite"/>
    </source>
</evidence>
<dbReference type="RefSeq" id="WP_179483934.1">
    <property type="nucleotide sequence ID" value="NZ_JACCFW010000003.1"/>
</dbReference>
<evidence type="ECO:0000313" key="3">
    <source>
        <dbReference type="Proteomes" id="UP000571817"/>
    </source>
</evidence>
<gene>
    <name evidence="2" type="ORF">HNR15_003561</name>
</gene>
<proteinExistence type="predicted"/>
<evidence type="ECO:0008006" key="4">
    <source>
        <dbReference type="Google" id="ProtNLM"/>
    </source>
</evidence>
<protein>
    <recommendedName>
        <fullName evidence="4">DUF4913 domain-containing protein</fullName>
    </recommendedName>
</protein>
<feature type="region of interest" description="Disordered" evidence="1">
    <location>
        <begin position="1"/>
        <end position="46"/>
    </location>
</feature>
<dbReference type="EMBL" id="JACCFW010000003">
    <property type="protein sequence ID" value="NYJ76543.1"/>
    <property type="molecule type" value="Genomic_DNA"/>
</dbReference>
<dbReference type="AlphaFoldDB" id="A0A853DKH8"/>
<accession>A0A853DKH8</accession>
<reference evidence="2 3" key="1">
    <citation type="submission" date="2020-07" db="EMBL/GenBank/DDBJ databases">
        <title>Sequencing the genomes of 1000 actinobacteria strains.</title>
        <authorList>
            <person name="Klenk H.-P."/>
        </authorList>
    </citation>
    <scope>NUCLEOTIDE SEQUENCE [LARGE SCALE GENOMIC DNA]</scope>
    <source>
        <strain evidence="2 3">DSM 29531</strain>
    </source>
</reference>
<feature type="compositionally biased region" description="Basic and acidic residues" evidence="1">
    <location>
        <begin position="22"/>
        <end position="35"/>
    </location>
</feature>